<keyword evidence="3" id="KW-1185">Reference proteome</keyword>
<dbReference type="Pfam" id="PF01106">
    <property type="entry name" value="NifU"/>
    <property type="match status" value="1"/>
</dbReference>
<organism evidence="2 3">
    <name type="scientific">Tessaracoccus palaemonis</name>
    <dbReference type="NCBI Taxonomy" id="2829499"/>
    <lineage>
        <taxon>Bacteria</taxon>
        <taxon>Bacillati</taxon>
        <taxon>Actinomycetota</taxon>
        <taxon>Actinomycetes</taxon>
        <taxon>Propionibacteriales</taxon>
        <taxon>Propionibacteriaceae</taxon>
        <taxon>Tessaracoccus</taxon>
    </lineage>
</organism>
<accession>A0ABX8SIN2</accession>
<evidence type="ECO:0000259" key="1">
    <source>
        <dbReference type="Pfam" id="PF01106"/>
    </source>
</evidence>
<name>A0ABX8SIN2_9ACTN</name>
<dbReference type="RefSeq" id="WP_219082074.1">
    <property type="nucleotide sequence ID" value="NZ_CP079216.1"/>
</dbReference>
<gene>
    <name evidence="2" type="ORF">KDB89_14050</name>
</gene>
<dbReference type="Proteomes" id="UP000824504">
    <property type="component" value="Chromosome"/>
</dbReference>
<reference evidence="2 3" key="1">
    <citation type="submission" date="2021-07" db="EMBL/GenBank/DDBJ databases">
        <title>complete genome sequencing of Tessaracoccus sp.J1M15.</title>
        <authorList>
            <person name="Bae J.-W."/>
            <person name="Kim D.-y."/>
        </authorList>
    </citation>
    <scope>NUCLEOTIDE SEQUENCE [LARGE SCALE GENOMIC DNA]</scope>
    <source>
        <strain evidence="2 3">J1M15</strain>
    </source>
</reference>
<dbReference type="InterPro" id="IPR001075">
    <property type="entry name" value="NIF_FeS_clus_asmbl_NifU_C"/>
</dbReference>
<evidence type="ECO:0000313" key="2">
    <source>
        <dbReference type="EMBL" id="QXT62829.1"/>
    </source>
</evidence>
<sequence length="191" mass="20819">MKRVIHPQTTPVDPQAVRWVTDTDLPVGVVWRAPGTLGPLMEYGVLTKVYVERGGVWTWLAPGRSWTEHGPRIRDAVASALDLDGWQIQERSADVLETVARDVLEGELGEYIASHGGAIRVISATEDTLTLDFGGACEDCPAAGSTMHDRIESAVKARYPELQSVARIPMDPKAKGFLGLPSLSSRVRSRC</sequence>
<dbReference type="EMBL" id="CP079216">
    <property type="protein sequence ID" value="QXT62829.1"/>
    <property type="molecule type" value="Genomic_DNA"/>
</dbReference>
<protein>
    <submittedName>
        <fullName evidence="2">NifU family protein</fullName>
    </submittedName>
</protein>
<proteinExistence type="predicted"/>
<feature type="domain" description="NIF system FeS cluster assembly NifU C-terminal" evidence="1">
    <location>
        <begin position="102"/>
        <end position="165"/>
    </location>
</feature>
<evidence type="ECO:0000313" key="3">
    <source>
        <dbReference type="Proteomes" id="UP000824504"/>
    </source>
</evidence>